<organism evidence="2 3">
    <name type="scientific">Klebsormidium nitens</name>
    <name type="common">Green alga</name>
    <name type="synonym">Ulothrix nitens</name>
    <dbReference type="NCBI Taxonomy" id="105231"/>
    <lineage>
        <taxon>Eukaryota</taxon>
        <taxon>Viridiplantae</taxon>
        <taxon>Streptophyta</taxon>
        <taxon>Klebsormidiophyceae</taxon>
        <taxon>Klebsormidiales</taxon>
        <taxon>Klebsormidiaceae</taxon>
        <taxon>Klebsormidium</taxon>
    </lineage>
</organism>
<evidence type="ECO:0000256" key="1">
    <source>
        <dbReference type="SAM" id="MobiDB-lite"/>
    </source>
</evidence>
<dbReference type="AlphaFoldDB" id="A0A1Y1I6T5"/>
<keyword evidence="3" id="KW-1185">Reference proteome</keyword>
<sequence length="457" mass="49211">MAALAAHRPLTTGPDVKCNHCGEAFPDQAAVLASKAPENPQAYQQTHAGQKFGCPPLFDFQITDILLCILHTLLRLSAVVFKRTITANCDTQAKVDAINSFIKEAHLGCKKIKLKKKDARKTKDTEDINFIGREARVLMHPDMYNTLLTIAIEDPGKRALNEKVWAGLSTYNSELLKPMLNPADAAERLVKSGVVQEKGVGFLRAFSDVAGVENATLYCHMAVTHLPEMVRDTGVDLSEVSQQALEHALKQGKSDMRDFSNKQLIGEHMGLGRNQQVMAKERERVHLEQRVEMPLSRNVRRQLGDGSKEIDKAVERAEKKGLLVSKSQQQVDKLVAKGKQKMDELVAGVLEDRLTLPPIPEEDAAPAVPAPAPAAPAEMEAPLPLPLAAAEGLEVPAIILETAPGDSTLPSPSTIGCGGDAGARGAGRGGAARGAARGRARGTFIGGRRVPKNARAL</sequence>
<gene>
    <name evidence="2" type="ORF">KFL_001890010</name>
</gene>
<reference evidence="2 3" key="1">
    <citation type="journal article" date="2014" name="Nat. Commun.">
        <title>Klebsormidium flaccidum genome reveals primary factors for plant terrestrial adaptation.</title>
        <authorList>
            <person name="Hori K."/>
            <person name="Maruyama F."/>
            <person name="Fujisawa T."/>
            <person name="Togashi T."/>
            <person name="Yamamoto N."/>
            <person name="Seo M."/>
            <person name="Sato S."/>
            <person name="Yamada T."/>
            <person name="Mori H."/>
            <person name="Tajima N."/>
            <person name="Moriyama T."/>
            <person name="Ikeuchi M."/>
            <person name="Watanabe M."/>
            <person name="Wada H."/>
            <person name="Kobayashi K."/>
            <person name="Saito M."/>
            <person name="Masuda T."/>
            <person name="Sasaki-Sekimoto Y."/>
            <person name="Mashiguchi K."/>
            <person name="Awai K."/>
            <person name="Shimojima M."/>
            <person name="Masuda S."/>
            <person name="Iwai M."/>
            <person name="Nobusawa T."/>
            <person name="Narise T."/>
            <person name="Kondo S."/>
            <person name="Saito H."/>
            <person name="Sato R."/>
            <person name="Murakawa M."/>
            <person name="Ihara Y."/>
            <person name="Oshima-Yamada Y."/>
            <person name="Ohtaka K."/>
            <person name="Satoh M."/>
            <person name="Sonobe K."/>
            <person name="Ishii M."/>
            <person name="Ohtani R."/>
            <person name="Kanamori-Sato M."/>
            <person name="Honoki R."/>
            <person name="Miyazaki D."/>
            <person name="Mochizuki H."/>
            <person name="Umetsu J."/>
            <person name="Higashi K."/>
            <person name="Shibata D."/>
            <person name="Kamiya Y."/>
            <person name="Sato N."/>
            <person name="Nakamura Y."/>
            <person name="Tabata S."/>
            <person name="Ida S."/>
            <person name="Kurokawa K."/>
            <person name="Ohta H."/>
        </authorList>
    </citation>
    <scope>NUCLEOTIDE SEQUENCE [LARGE SCALE GENOMIC DNA]</scope>
    <source>
        <strain evidence="2 3">NIES-2285</strain>
    </source>
</reference>
<feature type="compositionally biased region" description="Gly residues" evidence="1">
    <location>
        <begin position="416"/>
        <end position="432"/>
    </location>
</feature>
<proteinExistence type="predicted"/>
<feature type="region of interest" description="Disordered" evidence="1">
    <location>
        <begin position="403"/>
        <end position="457"/>
    </location>
</feature>
<feature type="compositionally biased region" description="Low complexity" evidence="1">
    <location>
        <begin position="433"/>
        <end position="448"/>
    </location>
</feature>
<dbReference type="EMBL" id="DF237138">
    <property type="protein sequence ID" value="GAQ84437.1"/>
    <property type="molecule type" value="Genomic_DNA"/>
</dbReference>
<protein>
    <submittedName>
        <fullName evidence="2">Uncharacterized protein</fullName>
    </submittedName>
</protein>
<evidence type="ECO:0000313" key="3">
    <source>
        <dbReference type="Proteomes" id="UP000054558"/>
    </source>
</evidence>
<dbReference type="Proteomes" id="UP000054558">
    <property type="component" value="Unassembled WGS sequence"/>
</dbReference>
<name>A0A1Y1I6T5_KLENI</name>
<evidence type="ECO:0000313" key="2">
    <source>
        <dbReference type="EMBL" id="GAQ84437.1"/>
    </source>
</evidence>
<accession>A0A1Y1I6T5</accession>